<keyword evidence="4" id="KW-1185">Reference proteome</keyword>
<reference evidence="3" key="1">
    <citation type="submission" date="2023-03" db="EMBL/GenBank/DDBJ databases">
        <title>Complete genome of Cladonia borealis.</title>
        <authorList>
            <person name="Park H."/>
        </authorList>
    </citation>
    <scope>NUCLEOTIDE SEQUENCE</scope>
    <source>
        <strain evidence="3">ANT050790</strain>
    </source>
</reference>
<organism evidence="3 4">
    <name type="scientific">Cladonia borealis</name>
    <dbReference type="NCBI Taxonomy" id="184061"/>
    <lineage>
        <taxon>Eukaryota</taxon>
        <taxon>Fungi</taxon>
        <taxon>Dikarya</taxon>
        <taxon>Ascomycota</taxon>
        <taxon>Pezizomycotina</taxon>
        <taxon>Lecanoromycetes</taxon>
        <taxon>OSLEUM clade</taxon>
        <taxon>Lecanoromycetidae</taxon>
        <taxon>Lecanorales</taxon>
        <taxon>Lecanorineae</taxon>
        <taxon>Cladoniaceae</taxon>
        <taxon>Cladonia</taxon>
    </lineage>
</organism>
<proteinExistence type="predicted"/>
<keyword evidence="1" id="KW-0175">Coiled coil</keyword>
<evidence type="ECO:0000313" key="4">
    <source>
        <dbReference type="Proteomes" id="UP001166286"/>
    </source>
</evidence>
<name>A0AA39UCU1_9LECA</name>
<sequence>METAQEMKQIENNHKISFQNGSKEKAKTLSDSDDDLNSVEGGITRAMDGLHSQETSDDAKSTGCNPTAVETDRSQSLGTDFWGLQQAYEETCGELNSMNRDIRDQSLEIRDLKRQNAQLHERNALLREQNNQLREIQRARPEKLLKSEKSKYIEHFEHLEERIEHLQYDRQKRDAHMESLTAQTREANEEKASLEAANRRLQRQVKDLSNNLTECKDDLLRLQPTSQVSENEISDLYANLDQQVSGWVDDRTEDTQILEEQIEKIKSVDDLPQLFKQYMSSDRLKLAKKFPESQPLLLRYLIHCCLGTFILGNDIYLFGLDSQNIELLQGIEEGMKSLEPRRDAVTLRHWRSEALRGLLEMENFAEEQERRAQLVSQTLHEALASLVSESFGSWQEIHKQIVLPAIQLSTKLRLSTSDYVLTSRRFVKDSGPGSSVFVFEVKDCSMMDITTQKVIRPDSNLKIADDGRIGQEMLILTPALLRDQKDGKSRVLVCKSTVLVKLDEPMGKRSRGIRALGAWTPSWFGGDEPAE</sequence>
<dbReference type="Proteomes" id="UP001166286">
    <property type="component" value="Unassembled WGS sequence"/>
</dbReference>
<evidence type="ECO:0000256" key="1">
    <source>
        <dbReference type="SAM" id="Coils"/>
    </source>
</evidence>
<feature type="region of interest" description="Disordered" evidence="2">
    <location>
        <begin position="1"/>
        <end position="76"/>
    </location>
</feature>
<feature type="coiled-coil region" evidence="1">
    <location>
        <begin position="177"/>
        <end position="218"/>
    </location>
</feature>
<evidence type="ECO:0000313" key="3">
    <source>
        <dbReference type="EMBL" id="KAK0514841.1"/>
    </source>
</evidence>
<evidence type="ECO:0000256" key="2">
    <source>
        <dbReference type="SAM" id="MobiDB-lite"/>
    </source>
</evidence>
<dbReference type="EMBL" id="JAFEKC020000004">
    <property type="protein sequence ID" value="KAK0514841.1"/>
    <property type="molecule type" value="Genomic_DNA"/>
</dbReference>
<comment type="caution">
    <text evidence="3">The sequence shown here is derived from an EMBL/GenBank/DDBJ whole genome shotgun (WGS) entry which is preliminary data.</text>
</comment>
<feature type="coiled-coil region" evidence="1">
    <location>
        <begin position="95"/>
        <end position="139"/>
    </location>
</feature>
<protein>
    <submittedName>
        <fullName evidence="3">Uncharacterized protein</fullName>
    </submittedName>
</protein>
<dbReference type="AlphaFoldDB" id="A0AA39UCU1"/>
<gene>
    <name evidence="3" type="ORF">JMJ35_002220</name>
</gene>
<accession>A0AA39UCU1</accession>